<dbReference type="KEGG" id="phu:Phum_PHUM510240"/>
<dbReference type="eggNOG" id="KOG1471">
    <property type="taxonomic scope" value="Eukaryota"/>
</dbReference>
<gene>
    <name evidence="3" type="primary">8233052</name>
    <name evidence="2" type="ORF">Phum_PHUM510240</name>
</gene>
<accession>E0VY74</accession>
<dbReference type="InterPro" id="IPR001251">
    <property type="entry name" value="CRAL-TRIO_dom"/>
</dbReference>
<dbReference type="PANTHER" id="PTHR10174">
    <property type="entry name" value="ALPHA-TOCOPHEROL TRANSFER PROTEIN-RELATED"/>
    <property type="match status" value="1"/>
</dbReference>
<dbReference type="GO" id="GO:0016020">
    <property type="term" value="C:membrane"/>
    <property type="evidence" value="ECO:0007669"/>
    <property type="project" value="TreeGrafter"/>
</dbReference>
<dbReference type="AlphaFoldDB" id="E0VY74"/>
<evidence type="ECO:0000313" key="2">
    <source>
        <dbReference type="EMBL" id="EEB18330.1"/>
    </source>
</evidence>
<evidence type="ECO:0000259" key="1">
    <source>
        <dbReference type="PROSITE" id="PS50191"/>
    </source>
</evidence>
<dbReference type="Gene3D" id="3.40.525.10">
    <property type="entry name" value="CRAL-TRIO lipid binding domain"/>
    <property type="match status" value="1"/>
</dbReference>
<feature type="domain" description="CRAL-TRIO" evidence="1">
    <location>
        <begin position="182"/>
        <end position="287"/>
    </location>
</feature>
<proteinExistence type="predicted"/>
<dbReference type="Pfam" id="PF00650">
    <property type="entry name" value="CRAL_TRIO"/>
    <property type="match status" value="1"/>
</dbReference>
<dbReference type="PRINTS" id="PR00180">
    <property type="entry name" value="CRETINALDHBP"/>
</dbReference>
<dbReference type="InterPro" id="IPR036865">
    <property type="entry name" value="CRAL-TRIO_dom_sf"/>
</dbReference>
<dbReference type="CTD" id="8233052"/>
<dbReference type="PROSITE" id="PS50191">
    <property type="entry name" value="CRAL_TRIO"/>
    <property type="match status" value="1"/>
</dbReference>
<reference evidence="3" key="3">
    <citation type="submission" date="2021-02" db="UniProtKB">
        <authorList>
            <consortium name="EnsemblMetazoa"/>
        </authorList>
    </citation>
    <scope>IDENTIFICATION</scope>
    <source>
        <strain evidence="3">USDA</strain>
    </source>
</reference>
<dbReference type="EMBL" id="AAZO01006207">
    <property type="status" value="NOT_ANNOTATED_CDS"/>
    <property type="molecule type" value="Genomic_DNA"/>
</dbReference>
<dbReference type="GeneID" id="8233052"/>
<dbReference type="EMBL" id="DS235844">
    <property type="protein sequence ID" value="EEB18330.1"/>
    <property type="molecule type" value="Genomic_DNA"/>
</dbReference>
<dbReference type="GO" id="GO:1902936">
    <property type="term" value="F:phosphatidylinositol bisphosphate binding"/>
    <property type="evidence" value="ECO:0007669"/>
    <property type="project" value="TreeGrafter"/>
</dbReference>
<dbReference type="InterPro" id="IPR036273">
    <property type="entry name" value="CRAL/TRIO_N_dom_sf"/>
</dbReference>
<organism>
    <name type="scientific">Pediculus humanus subsp. corporis</name>
    <name type="common">Body louse</name>
    <dbReference type="NCBI Taxonomy" id="121224"/>
    <lineage>
        <taxon>Eukaryota</taxon>
        <taxon>Metazoa</taxon>
        <taxon>Ecdysozoa</taxon>
        <taxon>Arthropoda</taxon>
        <taxon>Hexapoda</taxon>
        <taxon>Insecta</taxon>
        <taxon>Pterygota</taxon>
        <taxon>Neoptera</taxon>
        <taxon>Paraneoptera</taxon>
        <taxon>Psocodea</taxon>
        <taxon>Troctomorpha</taxon>
        <taxon>Phthiraptera</taxon>
        <taxon>Anoplura</taxon>
        <taxon>Pediculidae</taxon>
        <taxon>Pediculus</taxon>
    </lineage>
</organism>
<dbReference type="OrthoDB" id="6432525at2759"/>
<dbReference type="PANTHER" id="PTHR10174:SF213">
    <property type="entry name" value="CRAL-TRIO DOMAIN-CONTAINING PROTEIN"/>
    <property type="match status" value="1"/>
</dbReference>
<dbReference type="RefSeq" id="XP_002431068.1">
    <property type="nucleotide sequence ID" value="XM_002431023.1"/>
</dbReference>
<dbReference type="InParanoid" id="E0VY74"/>
<dbReference type="SUPFAM" id="SSF52087">
    <property type="entry name" value="CRAL/TRIO domain"/>
    <property type="match status" value="1"/>
</dbReference>
<evidence type="ECO:0000313" key="3">
    <source>
        <dbReference type="EnsemblMetazoa" id="PHUM510240-PA"/>
    </source>
</evidence>
<protein>
    <submittedName>
        <fullName evidence="2 3">Protein C20orf121, putative</fullName>
    </submittedName>
</protein>
<sequence>MSLTKELNRPHPVDDVLVKEREKMKILMTKNDERKLERRLSLTQVFNESDFENWKKNQSEELDALKKWYSKQPHLPENVTDQLLLTLLHSCSNSVEQTKFKIDSYFTIRTHAPEMFSNRSISSKEMQLARKITRISPLRYATPEGYNAIFVDCIEPDATNYNFLEAMKVASLSIDVLVHCFPQEKGNVLVLDMKNSVVAHVLKTNLGALKKSMIYVQKALPFVLKQIHVINASPLIQQIQMLIKPFVDDNLSKTIFIHMKDDMEKFYKFLPKKSLPKDYGGEAESLQELNDKLYQLMTAYEPYLKNIESLVVDESKRDSNSQNSGDCFGLNGSFKKLDID</sequence>
<reference evidence="2" key="2">
    <citation type="submission" date="2007-04" db="EMBL/GenBank/DDBJ databases">
        <title>The genome of the human body louse.</title>
        <authorList>
            <consortium name="The Human Body Louse Genome Consortium"/>
            <person name="Kirkness E."/>
            <person name="Walenz B."/>
            <person name="Hass B."/>
            <person name="Bruggner R."/>
            <person name="Strausberg R."/>
        </authorList>
    </citation>
    <scope>NUCLEOTIDE SEQUENCE</scope>
    <source>
        <strain evidence="2">USDA</strain>
    </source>
</reference>
<evidence type="ECO:0000313" key="4">
    <source>
        <dbReference type="Proteomes" id="UP000009046"/>
    </source>
</evidence>
<reference evidence="2" key="1">
    <citation type="submission" date="2007-04" db="EMBL/GenBank/DDBJ databases">
        <title>Annotation of Pediculus humanus corporis strain USDA.</title>
        <authorList>
            <person name="Kirkness E."/>
            <person name="Hannick L."/>
            <person name="Hass B."/>
            <person name="Bruggner R."/>
            <person name="Lawson D."/>
            <person name="Bidwell S."/>
            <person name="Joardar V."/>
            <person name="Caler E."/>
            <person name="Walenz B."/>
            <person name="Inman J."/>
            <person name="Schobel S."/>
            <person name="Galinsky K."/>
            <person name="Amedeo P."/>
            <person name="Strausberg R."/>
        </authorList>
    </citation>
    <scope>NUCLEOTIDE SEQUENCE</scope>
    <source>
        <strain evidence="2">USDA</strain>
    </source>
</reference>
<dbReference type="OMA" id="ASTCHIR"/>
<dbReference type="CDD" id="cd00170">
    <property type="entry name" value="SEC14"/>
    <property type="match status" value="1"/>
</dbReference>
<dbReference type="VEuPathDB" id="VectorBase:PHUM510240"/>
<dbReference type="EnsemblMetazoa" id="PHUM510240-RA">
    <property type="protein sequence ID" value="PHUM510240-PA"/>
    <property type="gene ID" value="PHUM510240"/>
</dbReference>
<dbReference type="HOGENOM" id="CLU_046597_3_0_1"/>
<dbReference type="Proteomes" id="UP000009046">
    <property type="component" value="Unassembled WGS sequence"/>
</dbReference>
<name>E0VY74_PEDHC</name>
<keyword evidence="4" id="KW-1185">Reference proteome</keyword>
<dbReference type="SUPFAM" id="SSF46938">
    <property type="entry name" value="CRAL/TRIO N-terminal domain"/>
    <property type="match status" value="1"/>
</dbReference>